<comment type="caution">
    <text evidence="4">The sequence shown here is derived from an EMBL/GenBank/DDBJ whole genome shotgun (WGS) entry which is preliminary data.</text>
</comment>
<feature type="domain" description="PiggyBac transposable element-derived protein" evidence="3">
    <location>
        <begin position="204"/>
        <end position="252"/>
    </location>
</feature>
<feature type="compositionally biased region" description="Basic and acidic residues" evidence="1">
    <location>
        <begin position="89"/>
        <end position="99"/>
    </location>
</feature>
<keyword evidence="2" id="KW-1133">Transmembrane helix</keyword>
<dbReference type="Pfam" id="PF13843">
    <property type="entry name" value="DDE_Tnp_1_7"/>
    <property type="match status" value="1"/>
</dbReference>
<organism evidence="4 5">
    <name type="scientific">Dryococelus australis</name>
    <dbReference type="NCBI Taxonomy" id="614101"/>
    <lineage>
        <taxon>Eukaryota</taxon>
        <taxon>Metazoa</taxon>
        <taxon>Ecdysozoa</taxon>
        <taxon>Arthropoda</taxon>
        <taxon>Hexapoda</taxon>
        <taxon>Insecta</taxon>
        <taxon>Pterygota</taxon>
        <taxon>Neoptera</taxon>
        <taxon>Polyneoptera</taxon>
        <taxon>Phasmatodea</taxon>
        <taxon>Verophasmatodea</taxon>
        <taxon>Anareolatae</taxon>
        <taxon>Phasmatidae</taxon>
        <taxon>Eurycanthinae</taxon>
        <taxon>Dryococelus</taxon>
    </lineage>
</organism>
<reference evidence="4 5" key="1">
    <citation type="submission" date="2023-02" db="EMBL/GenBank/DDBJ databases">
        <title>LHISI_Scaffold_Assembly.</title>
        <authorList>
            <person name="Stuart O.P."/>
            <person name="Cleave R."/>
            <person name="Magrath M.J.L."/>
            <person name="Mikheyev A.S."/>
        </authorList>
    </citation>
    <scope>NUCLEOTIDE SEQUENCE [LARGE SCALE GENOMIC DNA]</scope>
    <source>
        <strain evidence="4">Daus_M_001</strain>
        <tissue evidence="4">Leg muscle</tissue>
    </source>
</reference>
<dbReference type="InterPro" id="IPR029526">
    <property type="entry name" value="PGBD"/>
</dbReference>
<evidence type="ECO:0000313" key="4">
    <source>
        <dbReference type="EMBL" id="KAJ8896044.1"/>
    </source>
</evidence>
<evidence type="ECO:0000259" key="3">
    <source>
        <dbReference type="Pfam" id="PF13843"/>
    </source>
</evidence>
<keyword evidence="2" id="KW-0812">Transmembrane</keyword>
<feature type="transmembrane region" description="Helical" evidence="2">
    <location>
        <begin position="235"/>
        <end position="258"/>
    </location>
</feature>
<dbReference type="EMBL" id="JARBHB010000001">
    <property type="protein sequence ID" value="KAJ8896044.1"/>
    <property type="molecule type" value="Genomic_DNA"/>
</dbReference>
<keyword evidence="5" id="KW-1185">Reference proteome</keyword>
<dbReference type="Proteomes" id="UP001159363">
    <property type="component" value="Chromosome 1"/>
</dbReference>
<keyword evidence="2" id="KW-0472">Membrane</keyword>
<sequence>MAMKTATEKVSCRAGLSTFLAVCLQPAKCVAVLKCGLFQELRCFALRGSPNPMSPGTEQHLSSPINIQFIAWDEGDNIAADCESEHTTSEQEIVRKRMSSEASQNQRVQRPKKIVDPLQGKGQKRSSSPSGKISKYCLPLMELGGTFSAVQCPRSGYVILLFILSDNLSDREERKKTDPTAAITWVFEEFVKNCRACYCPSSSKPEIIEFYNSTKGVDALDEKCTLYSTSWRTRWLLAIFYALLNISLFNAYVLFCAFPENPKQRPQLNTRTLNGHLPRELRLSIGRILKKNACPENPQRDRQLRCGKCPRTNDKKTKFICADCKTPICGTCTARLCIDCSL</sequence>
<protein>
    <recommendedName>
        <fullName evidence="3">PiggyBac transposable element-derived protein domain-containing protein</fullName>
    </recommendedName>
</protein>
<evidence type="ECO:0000256" key="1">
    <source>
        <dbReference type="SAM" id="MobiDB-lite"/>
    </source>
</evidence>
<evidence type="ECO:0000256" key="2">
    <source>
        <dbReference type="SAM" id="Phobius"/>
    </source>
</evidence>
<name>A0ABQ9IH65_9NEOP</name>
<accession>A0ABQ9IH65</accession>
<gene>
    <name evidence="4" type="ORF">PR048_001385</name>
</gene>
<proteinExistence type="predicted"/>
<evidence type="ECO:0000313" key="5">
    <source>
        <dbReference type="Proteomes" id="UP001159363"/>
    </source>
</evidence>
<feature type="region of interest" description="Disordered" evidence="1">
    <location>
        <begin position="89"/>
        <end position="131"/>
    </location>
</feature>